<dbReference type="Pfam" id="PF07687">
    <property type="entry name" value="M20_dimer"/>
    <property type="match status" value="1"/>
</dbReference>
<evidence type="ECO:0000256" key="2">
    <source>
        <dbReference type="ARBA" id="ARBA00001947"/>
    </source>
</evidence>
<dbReference type="InterPro" id="IPR011650">
    <property type="entry name" value="Peptidase_M20_dimer"/>
</dbReference>
<evidence type="ECO:0000256" key="5">
    <source>
        <dbReference type="ARBA" id="ARBA00022801"/>
    </source>
</evidence>
<keyword evidence="6" id="KW-0862">Zinc</keyword>
<keyword evidence="10" id="KW-1185">Reference proteome</keyword>
<evidence type="ECO:0000256" key="1">
    <source>
        <dbReference type="ARBA" id="ARBA00001941"/>
    </source>
</evidence>
<keyword evidence="7" id="KW-0170">Cobalt</keyword>
<dbReference type="Gene3D" id="3.40.630.10">
    <property type="entry name" value="Zn peptidases"/>
    <property type="match status" value="1"/>
</dbReference>
<dbReference type="InterPro" id="IPR036264">
    <property type="entry name" value="Bact_exopeptidase_dim_dom"/>
</dbReference>
<dbReference type="RefSeq" id="WP_227779142.1">
    <property type="nucleotide sequence ID" value="NZ_BAABKX010000030.1"/>
</dbReference>
<dbReference type="SUPFAM" id="SSF53187">
    <property type="entry name" value="Zn-dependent exopeptidases"/>
    <property type="match status" value="1"/>
</dbReference>
<dbReference type="Proteomes" id="UP001501729">
    <property type="component" value="Unassembled WGS sequence"/>
</dbReference>
<dbReference type="InterPro" id="IPR050072">
    <property type="entry name" value="Peptidase_M20A"/>
</dbReference>
<evidence type="ECO:0000256" key="3">
    <source>
        <dbReference type="ARBA" id="ARBA00006247"/>
    </source>
</evidence>
<keyword evidence="5" id="KW-0378">Hydrolase</keyword>
<dbReference type="PANTHER" id="PTHR43808">
    <property type="entry name" value="ACETYLORNITHINE DEACETYLASE"/>
    <property type="match status" value="1"/>
</dbReference>
<protein>
    <submittedName>
        <fullName evidence="9">Peptidase</fullName>
    </submittedName>
</protein>
<accession>A0AAV3US40</accession>
<dbReference type="PANTHER" id="PTHR43808:SF25">
    <property type="entry name" value="PEPTIDASE M20 DIMERISATION DOMAIN-CONTAINING PROTEIN"/>
    <property type="match status" value="1"/>
</dbReference>
<organism evidence="9 10">
    <name type="scientific">Haladaptatus pallidirubidus</name>
    <dbReference type="NCBI Taxonomy" id="1008152"/>
    <lineage>
        <taxon>Archaea</taxon>
        <taxon>Methanobacteriati</taxon>
        <taxon>Methanobacteriota</taxon>
        <taxon>Stenosarchaea group</taxon>
        <taxon>Halobacteria</taxon>
        <taxon>Halobacteriales</taxon>
        <taxon>Haladaptataceae</taxon>
        <taxon>Haladaptatus</taxon>
    </lineage>
</organism>
<comment type="caution">
    <text evidence="9">The sequence shown here is derived from an EMBL/GenBank/DDBJ whole genome shotgun (WGS) entry which is preliminary data.</text>
</comment>
<dbReference type="NCBIfam" id="TIGR01910">
    <property type="entry name" value="DapE-ArgE"/>
    <property type="match status" value="1"/>
</dbReference>
<evidence type="ECO:0000256" key="4">
    <source>
        <dbReference type="ARBA" id="ARBA00022723"/>
    </source>
</evidence>
<dbReference type="Gene3D" id="3.30.70.360">
    <property type="match status" value="1"/>
</dbReference>
<dbReference type="Pfam" id="PF01546">
    <property type="entry name" value="Peptidase_M20"/>
    <property type="match status" value="1"/>
</dbReference>
<reference evidence="9 10" key="1">
    <citation type="journal article" date="2019" name="Int. J. Syst. Evol. Microbiol.">
        <title>The Global Catalogue of Microorganisms (GCM) 10K type strain sequencing project: providing services to taxonomists for standard genome sequencing and annotation.</title>
        <authorList>
            <consortium name="The Broad Institute Genomics Platform"/>
            <consortium name="The Broad Institute Genome Sequencing Center for Infectious Disease"/>
            <person name="Wu L."/>
            <person name="Ma J."/>
        </authorList>
    </citation>
    <scope>NUCLEOTIDE SEQUENCE [LARGE SCALE GENOMIC DNA]</scope>
    <source>
        <strain evidence="9 10">JCM 17504</strain>
    </source>
</reference>
<sequence length="429" mass="46365">MSTKATLEEAIDAKETDLVELVTDLVEAQTVTGDEKPGQAVVIDRLESMGLEPDVWEPSANELAEHEGYFQTSSYDAVGYDDRPNVAVRIEGGDGPTLTLGGHIDVVDVTESEWEREPWTVTKEGDTIYGRGVADMKGGLAAVLLAIEVLNDAGVELGGDLIFQSVIEEEDGGIGGALSVLERGYVPDAAVIAEPFNIPNIGIASAGVMYFRVEVPGKSVHAAWGHEGVNAIGNATKVYQAIEELDQRRKAEIDYEPAYRSDPDLEGNVTNINIGMIEAGDWPSTLPSKAILQGRVGWPPGESREEVREQIERTIREAANDDPWLKDHHPSIEWFGWQAVPHEISPEAEIAQISKQNAERVTGQSGSFVGGNAALDERFYALYYDTDAVSVGPEGWNLHGADEHTTVPALLETAKTIAGIAVDYCGVEE</sequence>
<dbReference type="EMBL" id="BAABKX010000030">
    <property type="protein sequence ID" value="GAA5065672.1"/>
    <property type="molecule type" value="Genomic_DNA"/>
</dbReference>
<keyword evidence="4" id="KW-0479">Metal-binding</keyword>
<comment type="cofactor">
    <cofactor evidence="1">
        <name>Co(2+)</name>
        <dbReference type="ChEBI" id="CHEBI:48828"/>
    </cofactor>
</comment>
<comment type="similarity">
    <text evidence="3">Belongs to the peptidase M20A family.</text>
</comment>
<name>A0AAV3US40_9EURY</name>
<dbReference type="InterPro" id="IPR010182">
    <property type="entry name" value="ArgE/DapE"/>
</dbReference>
<evidence type="ECO:0000313" key="10">
    <source>
        <dbReference type="Proteomes" id="UP001501729"/>
    </source>
</evidence>
<evidence type="ECO:0000259" key="8">
    <source>
        <dbReference type="Pfam" id="PF07687"/>
    </source>
</evidence>
<dbReference type="GO" id="GO:0046872">
    <property type="term" value="F:metal ion binding"/>
    <property type="evidence" value="ECO:0007669"/>
    <property type="project" value="UniProtKB-KW"/>
</dbReference>
<evidence type="ECO:0000256" key="7">
    <source>
        <dbReference type="ARBA" id="ARBA00023285"/>
    </source>
</evidence>
<evidence type="ECO:0000313" key="9">
    <source>
        <dbReference type="EMBL" id="GAA5065672.1"/>
    </source>
</evidence>
<comment type="cofactor">
    <cofactor evidence="2">
        <name>Zn(2+)</name>
        <dbReference type="ChEBI" id="CHEBI:29105"/>
    </cofactor>
</comment>
<feature type="domain" description="Peptidase M20 dimerisation" evidence="8">
    <location>
        <begin position="204"/>
        <end position="321"/>
    </location>
</feature>
<gene>
    <name evidence="9" type="ORF">GCM10025751_56880</name>
</gene>
<dbReference type="SUPFAM" id="SSF55031">
    <property type="entry name" value="Bacterial exopeptidase dimerisation domain"/>
    <property type="match status" value="1"/>
</dbReference>
<dbReference type="GO" id="GO:0016787">
    <property type="term" value="F:hydrolase activity"/>
    <property type="evidence" value="ECO:0007669"/>
    <property type="project" value="UniProtKB-KW"/>
</dbReference>
<proteinExistence type="inferred from homology"/>
<evidence type="ECO:0000256" key="6">
    <source>
        <dbReference type="ARBA" id="ARBA00022833"/>
    </source>
</evidence>
<dbReference type="AlphaFoldDB" id="A0AAV3US40"/>
<dbReference type="InterPro" id="IPR002933">
    <property type="entry name" value="Peptidase_M20"/>
</dbReference>
<dbReference type="GeneID" id="68617294"/>